<feature type="active site" description="Charge relay system" evidence="4">
    <location>
        <position position="352"/>
    </location>
</feature>
<gene>
    <name evidence="5" type="ORF">FJAP1339_LOCUS3463</name>
</gene>
<dbReference type="PANTHER" id="PTHR10794:SF94">
    <property type="entry name" value="ESTERASE YHET-RELATED"/>
    <property type="match status" value="1"/>
</dbReference>
<dbReference type="GO" id="GO:0034338">
    <property type="term" value="F:short-chain carboxylesterase activity"/>
    <property type="evidence" value="ECO:0007669"/>
    <property type="project" value="TreeGrafter"/>
</dbReference>
<dbReference type="GO" id="GO:0047372">
    <property type="term" value="F:monoacylglycerol lipase activity"/>
    <property type="evidence" value="ECO:0007669"/>
    <property type="project" value="TreeGrafter"/>
</dbReference>
<name>A0A7S2UW57_9STRA</name>
<comment type="similarity">
    <text evidence="1">Belongs to the AB hydrolase superfamily. AB hydrolase 4 family.</text>
</comment>
<protein>
    <recommendedName>
        <fullName evidence="6">AB hydrolase-1 domain-containing protein</fullName>
    </recommendedName>
</protein>
<dbReference type="Gene3D" id="3.40.50.1820">
    <property type="entry name" value="alpha/beta hydrolase"/>
    <property type="match status" value="1"/>
</dbReference>
<keyword evidence="2" id="KW-0719">Serine esterase</keyword>
<dbReference type="PANTHER" id="PTHR10794">
    <property type="entry name" value="ABHYDROLASE DOMAIN-CONTAINING PROTEIN"/>
    <property type="match status" value="1"/>
</dbReference>
<sequence length="427" mass="47522">MRGFIFLALLCGGVLKASVGFTIRLNPAKVSMASSSEWLERTSTVYPPQISIGEKETLKAIGRAKVESFQPRQYVAPFWAKNCHINTIIGSGEVQRRYFGQPQSVPPYRRERWTTPDGDFIDIDFYQKNQFQLSERVVVILHGLESTSSAPLTSKMAFAMARKGFDVAVMCFRSCSGEDNRTPGAYHLGFTDDIRFVVRALATKYDQQGLTEPRRIYLSGFSLGGNVIAKYLGELGEEAFNLGVCGGAVACVPFDCVASQNKIDGGTFNRRIYSQNFLKTLIPKAERQAEKFPGIFDIDAIREIKTIGEFDDEFISKIYGFMGKEDYYTQSSSKQYLPNVAVPLLGLNAIDDPFIDQYSLPNPAEVRAAPVRLVYHKNGGHCGFVSSLPEYQGENKASRDWLADELARFIGHIDTSSDDGAGFVPQY</sequence>
<dbReference type="PIRSF" id="PIRSF005211">
    <property type="entry name" value="Ab_hydro_YheT"/>
    <property type="match status" value="1"/>
</dbReference>
<dbReference type="SUPFAM" id="SSF53474">
    <property type="entry name" value="alpha/beta-Hydrolases"/>
    <property type="match status" value="1"/>
</dbReference>
<evidence type="ECO:0000313" key="5">
    <source>
        <dbReference type="EMBL" id="CAD9860942.1"/>
    </source>
</evidence>
<evidence type="ECO:0000256" key="3">
    <source>
        <dbReference type="ARBA" id="ARBA00022801"/>
    </source>
</evidence>
<organism evidence="5">
    <name type="scientific">Fibrocapsa japonica</name>
    <dbReference type="NCBI Taxonomy" id="94617"/>
    <lineage>
        <taxon>Eukaryota</taxon>
        <taxon>Sar</taxon>
        <taxon>Stramenopiles</taxon>
        <taxon>Ochrophyta</taxon>
        <taxon>Raphidophyceae</taxon>
        <taxon>Chattonellales</taxon>
        <taxon>Chattonellaceae</taxon>
        <taxon>Fibrocapsa</taxon>
    </lineage>
</organism>
<dbReference type="InterPro" id="IPR012020">
    <property type="entry name" value="ABHD4"/>
</dbReference>
<evidence type="ECO:0000256" key="4">
    <source>
        <dbReference type="PIRSR" id="PIRSR005211-1"/>
    </source>
</evidence>
<dbReference type="InterPro" id="IPR029058">
    <property type="entry name" value="AB_hydrolase_fold"/>
</dbReference>
<evidence type="ECO:0008006" key="6">
    <source>
        <dbReference type="Google" id="ProtNLM"/>
    </source>
</evidence>
<evidence type="ECO:0000256" key="1">
    <source>
        <dbReference type="ARBA" id="ARBA00010884"/>
    </source>
</evidence>
<feature type="active site" description="Charge relay system" evidence="4">
    <location>
        <position position="381"/>
    </location>
</feature>
<evidence type="ECO:0000256" key="2">
    <source>
        <dbReference type="ARBA" id="ARBA00022487"/>
    </source>
</evidence>
<feature type="active site" description="Charge relay system" evidence="4">
    <location>
        <position position="222"/>
    </location>
</feature>
<dbReference type="AlphaFoldDB" id="A0A7S2UW57"/>
<dbReference type="InterPro" id="IPR050960">
    <property type="entry name" value="AB_hydrolase_4_sf"/>
</dbReference>
<proteinExistence type="inferred from homology"/>
<reference evidence="5" key="1">
    <citation type="submission" date="2021-01" db="EMBL/GenBank/DDBJ databases">
        <authorList>
            <person name="Corre E."/>
            <person name="Pelletier E."/>
            <person name="Niang G."/>
            <person name="Scheremetjew M."/>
            <person name="Finn R."/>
            <person name="Kale V."/>
            <person name="Holt S."/>
            <person name="Cochrane G."/>
            <person name="Meng A."/>
            <person name="Brown T."/>
            <person name="Cohen L."/>
        </authorList>
    </citation>
    <scope>NUCLEOTIDE SEQUENCE</scope>
    <source>
        <strain evidence="5">CCMP1661</strain>
    </source>
</reference>
<accession>A0A7S2UW57</accession>
<keyword evidence="3" id="KW-0378">Hydrolase</keyword>
<dbReference type="EMBL" id="HBHR01007081">
    <property type="protein sequence ID" value="CAD9860942.1"/>
    <property type="molecule type" value="Transcribed_RNA"/>
</dbReference>
<dbReference type="PROSITE" id="PS01133">
    <property type="entry name" value="UPF0017"/>
    <property type="match status" value="1"/>
</dbReference>
<dbReference type="InterPro" id="IPR000952">
    <property type="entry name" value="AB_hydrolase_4_CS"/>
</dbReference>